<sequence>MNVAVIGAGSWGTALALVLADNGHQVKLWTRRREQAEELNKYHTNEMYLPKRTIPASIVATTDIENCVRAADYILLVVPTQAMRETVKKVSPFIPQEAVLIHASKGIEPDTHLRVSEMIAEELPDESKRPIVVLSGPSHAEEVSDRKPTTVTVSSTSIQLAEKVQDLFMNHYFRVYTNKDIIGVEIGGALKNIIALGIGLNDGLGYGDNAKAALMTRGLAEIVRLGVNLGANPLTFTGLTGLGDLIVTCTSQHSRNWRAGYKIGSGKSVTEVLEEMDMVVEGIRTTKAVHELSKRLQVDMPITNALYTVLFEDASPVEAAQQLMKRGRKQEEEHLSLLFDKNN</sequence>
<keyword evidence="3 9" id="KW-0521">NADP</keyword>
<dbReference type="InterPro" id="IPR036291">
    <property type="entry name" value="NAD(P)-bd_dom_sf"/>
</dbReference>
<dbReference type="PRINTS" id="PR00077">
    <property type="entry name" value="GPDHDRGNASE"/>
</dbReference>
<keyword evidence="7 9" id="KW-0594">Phospholipid biosynthesis</keyword>
<dbReference type="InterPro" id="IPR008927">
    <property type="entry name" value="6-PGluconate_DH-like_C_sf"/>
</dbReference>
<dbReference type="NCBIfam" id="NF000940">
    <property type="entry name" value="PRK00094.1-2"/>
    <property type="match status" value="1"/>
</dbReference>
<feature type="domain" description="Glycerol-3-phosphate dehydrogenase NAD-dependent N-terminal" evidence="12">
    <location>
        <begin position="2"/>
        <end position="160"/>
    </location>
</feature>
<dbReference type="SUPFAM" id="SSF51735">
    <property type="entry name" value="NAD(P)-binding Rossmann-fold domains"/>
    <property type="match status" value="1"/>
</dbReference>
<comment type="catalytic activity">
    <reaction evidence="9 11">
        <text>sn-glycerol 3-phosphate + NADP(+) = dihydroxyacetone phosphate + NADPH + H(+)</text>
        <dbReference type="Rhea" id="RHEA:11096"/>
        <dbReference type="ChEBI" id="CHEBI:15378"/>
        <dbReference type="ChEBI" id="CHEBI:57597"/>
        <dbReference type="ChEBI" id="CHEBI:57642"/>
        <dbReference type="ChEBI" id="CHEBI:57783"/>
        <dbReference type="ChEBI" id="CHEBI:58349"/>
        <dbReference type="EC" id="1.1.1.94"/>
    </reaction>
</comment>
<feature type="binding site" evidence="9">
    <location>
        <position position="138"/>
    </location>
    <ligand>
        <name>sn-glycerol 3-phosphate</name>
        <dbReference type="ChEBI" id="CHEBI:57597"/>
    </ligand>
</feature>
<evidence type="ECO:0000313" key="14">
    <source>
        <dbReference type="EMBL" id="MFC5628332.1"/>
    </source>
</evidence>
<evidence type="ECO:0000313" key="15">
    <source>
        <dbReference type="Proteomes" id="UP001596143"/>
    </source>
</evidence>
<evidence type="ECO:0000259" key="12">
    <source>
        <dbReference type="Pfam" id="PF01210"/>
    </source>
</evidence>
<comment type="subcellular location">
    <subcellularLocation>
        <location evidence="9">Cytoplasm</location>
    </subcellularLocation>
</comment>
<feature type="binding site" evidence="9">
    <location>
        <position position="255"/>
    </location>
    <ligand>
        <name>sn-glycerol 3-phosphate</name>
        <dbReference type="ChEBI" id="CHEBI:57597"/>
    </ligand>
</feature>
<dbReference type="Pfam" id="PF01210">
    <property type="entry name" value="NAD_Gly3P_dh_N"/>
    <property type="match status" value="1"/>
</dbReference>
<evidence type="ECO:0000256" key="3">
    <source>
        <dbReference type="ARBA" id="ARBA00022857"/>
    </source>
</evidence>
<keyword evidence="2 9" id="KW-0444">Lipid biosynthesis</keyword>
<dbReference type="NCBIfam" id="NF000942">
    <property type="entry name" value="PRK00094.1-4"/>
    <property type="match status" value="1"/>
</dbReference>
<feature type="binding site" evidence="9">
    <location>
        <position position="11"/>
    </location>
    <ligand>
        <name>NADPH</name>
        <dbReference type="ChEBI" id="CHEBI:57783"/>
    </ligand>
</feature>
<keyword evidence="9" id="KW-0547">Nucleotide-binding</keyword>
<feature type="binding site" evidence="9">
    <location>
        <position position="256"/>
    </location>
    <ligand>
        <name>sn-glycerol 3-phosphate</name>
        <dbReference type="ChEBI" id="CHEBI:57597"/>
    </ligand>
</feature>
<evidence type="ECO:0000259" key="13">
    <source>
        <dbReference type="Pfam" id="PF07479"/>
    </source>
</evidence>
<evidence type="ECO:0000256" key="10">
    <source>
        <dbReference type="RuleBase" id="RU000437"/>
    </source>
</evidence>
<evidence type="ECO:0000256" key="8">
    <source>
        <dbReference type="ARBA" id="ARBA00023264"/>
    </source>
</evidence>
<evidence type="ECO:0000256" key="9">
    <source>
        <dbReference type="HAMAP-Rule" id="MF_00394"/>
    </source>
</evidence>
<dbReference type="Proteomes" id="UP001596143">
    <property type="component" value="Unassembled WGS sequence"/>
</dbReference>
<dbReference type="InterPro" id="IPR006168">
    <property type="entry name" value="G3P_DH_NAD-dep"/>
</dbReference>
<feature type="binding site" evidence="9">
    <location>
        <position position="105"/>
    </location>
    <ligand>
        <name>NADPH</name>
        <dbReference type="ChEBI" id="CHEBI:57783"/>
    </ligand>
</feature>
<gene>
    <name evidence="9" type="primary">gpsA</name>
    <name evidence="14" type="ORF">ACFPTR_05400</name>
</gene>
<keyword evidence="5 9" id="KW-0520">NAD</keyword>
<feature type="binding site" evidence="9">
    <location>
        <position position="105"/>
    </location>
    <ligand>
        <name>sn-glycerol 3-phosphate</name>
        <dbReference type="ChEBI" id="CHEBI:57597"/>
    </ligand>
</feature>
<dbReference type="EMBL" id="JBHSPF010000018">
    <property type="protein sequence ID" value="MFC5628332.1"/>
    <property type="molecule type" value="Genomic_DNA"/>
</dbReference>
<protein>
    <recommendedName>
        <fullName evidence="9">Glycerol-3-phosphate dehydrogenase [NAD(P)+]</fullName>
        <ecNumber evidence="9">1.1.1.94</ecNumber>
    </recommendedName>
    <alternativeName>
        <fullName evidence="9">NAD(P)(+)-dependent glycerol-3-phosphate dehydrogenase</fullName>
    </alternativeName>
    <alternativeName>
        <fullName evidence="9">NAD(P)H-dependent dihydroxyacetone-phosphate reductase</fullName>
    </alternativeName>
</protein>
<evidence type="ECO:0000256" key="4">
    <source>
        <dbReference type="ARBA" id="ARBA00023002"/>
    </source>
</evidence>
<feature type="binding site" evidence="9">
    <location>
        <position position="31"/>
    </location>
    <ligand>
        <name>NADPH</name>
        <dbReference type="ChEBI" id="CHEBI:57783"/>
    </ligand>
</feature>
<dbReference type="GO" id="GO:0047952">
    <property type="term" value="F:glycerol-3-phosphate dehydrogenase [NAD(P)+] activity"/>
    <property type="evidence" value="ECO:0007669"/>
    <property type="project" value="UniProtKB-EC"/>
</dbReference>
<evidence type="ECO:0000256" key="2">
    <source>
        <dbReference type="ARBA" id="ARBA00022516"/>
    </source>
</evidence>
<dbReference type="InterPro" id="IPR006109">
    <property type="entry name" value="G3P_DH_NAD-dep_C"/>
</dbReference>
<dbReference type="Pfam" id="PF07479">
    <property type="entry name" value="NAD_Gly3P_dh_C"/>
    <property type="match status" value="1"/>
</dbReference>
<dbReference type="HAMAP" id="MF_00394">
    <property type="entry name" value="NAD_Glyc3P_dehydrog"/>
    <property type="match status" value="1"/>
</dbReference>
<accession>A0ABW0U4C9</accession>
<evidence type="ECO:0000256" key="7">
    <source>
        <dbReference type="ARBA" id="ARBA00023209"/>
    </source>
</evidence>
<feature type="binding site" evidence="9">
    <location>
        <position position="281"/>
    </location>
    <ligand>
        <name>NADPH</name>
        <dbReference type="ChEBI" id="CHEBI:57783"/>
    </ligand>
</feature>
<feature type="binding site" evidence="9">
    <location>
        <position position="10"/>
    </location>
    <ligand>
        <name>NADPH</name>
        <dbReference type="ChEBI" id="CHEBI:57783"/>
    </ligand>
</feature>
<proteinExistence type="inferred from homology"/>
<feature type="binding site" evidence="9">
    <location>
        <position position="48"/>
    </location>
    <ligand>
        <name>NADPH</name>
        <dbReference type="ChEBI" id="CHEBI:57783"/>
    </ligand>
</feature>
<dbReference type="SUPFAM" id="SSF48179">
    <property type="entry name" value="6-phosphogluconate dehydrogenase C-terminal domain-like"/>
    <property type="match status" value="1"/>
</dbReference>
<dbReference type="Gene3D" id="3.40.50.720">
    <property type="entry name" value="NAD(P)-binding Rossmann-like Domain"/>
    <property type="match status" value="1"/>
</dbReference>
<keyword evidence="8 9" id="KW-1208">Phospholipid metabolism</keyword>
<dbReference type="InterPro" id="IPR013328">
    <property type="entry name" value="6PGD_dom2"/>
</dbReference>
<comment type="function">
    <text evidence="9">Catalyzes the reduction of the glycolytic intermediate dihydroxyacetone phosphate (DHAP) to sn-glycerol 3-phosphate (G3P), the key precursor for phospholipid synthesis.</text>
</comment>
<reference evidence="15" key="1">
    <citation type="journal article" date="2019" name="Int. J. Syst. Evol. Microbiol.">
        <title>The Global Catalogue of Microorganisms (GCM) 10K type strain sequencing project: providing services to taxonomists for standard genome sequencing and annotation.</title>
        <authorList>
            <consortium name="The Broad Institute Genomics Platform"/>
            <consortium name="The Broad Institute Genome Sequencing Center for Infectious Disease"/>
            <person name="Wu L."/>
            <person name="Ma J."/>
        </authorList>
    </citation>
    <scope>NUCLEOTIDE SEQUENCE [LARGE SCALE GENOMIC DNA]</scope>
    <source>
        <strain evidence="15">CGMCC 1.15790</strain>
    </source>
</reference>
<name>A0ABW0U4C9_9BACI</name>
<evidence type="ECO:0000256" key="6">
    <source>
        <dbReference type="ARBA" id="ARBA00023098"/>
    </source>
</evidence>
<comment type="caution">
    <text evidence="14">The sequence shown here is derived from an EMBL/GenBank/DDBJ whole genome shotgun (WGS) entry which is preliminary data.</text>
</comment>
<feature type="binding site" evidence="9">
    <location>
        <position position="254"/>
    </location>
    <ligand>
        <name>sn-glycerol 3-phosphate</name>
        <dbReference type="ChEBI" id="CHEBI:57597"/>
    </ligand>
</feature>
<feature type="binding site" evidence="9">
    <location>
        <position position="279"/>
    </location>
    <ligand>
        <name>NADPH</name>
        <dbReference type="ChEBI" id="CHEBI:57783"/>
    </ligand>
</feature>
<feature type="binding site" evidence="9">
    <location>
        <position position="255"/>
    </location>
    <ligand>
        <name>NADPH</name>
        <dbReference type="ChEBI" id="CHEBI:57783"/>
    </ligand>
</feature>
<evidence type="ECO:0000256" key="5">
    <source>
        <dbReference type="ARBA" id="ARBA00023027"/>
    </source>
</evidence>
<dbReference type="RefSeq" id="WP_270897592.1">
    <property type="nucleotide sequence ID" value="NZ_JBHSPF010000018.1"/>
</dbReference>
<keyword evidence="6 9" id="KW-0443">Lipid metabolism</keyword>
<feature type="active site" description="Proton acceptor" evidence="9">
    <location>
        <position position="191"/>
    </location>
</feature>
<dbReference type="Gene3D" id="1.10.1040.10">
    <property type="entry name" value="N-(1-d-carboxylethyl)-l-norvaline Dehydrogenase, domain 2"/>
    <property type="match status" value="1"/>
</dbReference>
<evidence type="ECO:0000256" key="11">
    <source>
        <dbReference type="RuleBase" id="RU000439"/>
    </source>
</evidence>
<dbReference type="PIRSF" id="PIRSF000114">
    <property type="entry name" value="Glycerol-3-P_dh"/>
    <property type="match status" value="1"/>
</dbReference>
<keyword evidence="4 9" id="KW-0560">Oxidoreductase</keyword>
<dbReference type="EC" id="1.1.1.94" evidence="9"/>
<dbReference type="PANTHER" id="PTHR11728:SF1">
    <property type="entry name" value="GLYCEROL-3-PHOSPHATE DEHYDROGENASE [NAD(+)] 2, CHLOROPLASTIC"/>
    <property type="match status" value="1"/>
</dbReference>
<comment type="catalytic activity">
    <reaction evidence="9">
        <text>sn-glycerol 3-phosphate + NAD(+) = dihydroxyacetone phosphate + NADH + H(+)</text>
        <dbReference type="Rhea" id="RHEA:11092"/>
        <dbReference type="ChEBI" id="CHEBI:15378"/>
        <dbReference type="ChEBI" id="CHEBI:57540"/>
        <dbReference type="ChEBI" id="CHEBI:57597"/>
        <dbReference type="ChEBI" id="CHEBI:57642"/>
        <dbReference type="ChEBI" id="CHEBI:57945"/>
        <dbReference type="EC" id="1.1.1.94"/>
    </reaction>
</comment>
<dbReference type="PANTHER" id="PTHR11728">
    <property type="entry name" value="GLYCEROL-3-PHOSPHATE DEHYDROGENASE"/>
    <property type="match status" value="1"/>
</dbReference>
<dbReference type="InterPro" id="IPR011128">
    <property type="entry name" value="G3P_DH_NAD-dep_N"/>
</dbReference>
<dbReference type="PROSITE" id="PS00957">
    <property type="entry name" value="NAD_G3PDH"/>
    <property type="match status" value="1"/>
</dbReference>
<keyword evidence="9" id="KW-0963">Cytoplasm</keyword>
<feature type="binding site" evidence="9">
    <location>
        <position position="136"/>
    </location>
    <ligand>
        <name>sn-glycerol 3-phosphate</name>
        <dbReference type="ChEBI" id="CHEBI:57597"/>
    </ligand>
</feature>
<comment type="pathway">
    <text evidence="9">Membrane lipid metabolism; glycerophospholipid metabolism.</text>
</comment>
<organism evidence="14 15">
    <name type="scientific">Aliibacillus thermotolerans</name>
    <dbReference type="NCBI Taxonomy" id="1834418"/>
    <lineage>
        <taxon>Bacteria</taxon>
        <taxon>Bacillati</taxon>
        <taxon>Bacillota</taxon>
        <taxon>Bacilli</taxon>
        <taxon>Bacillales</taxon>
        <taxon>Bacillaceae</taxon>
        <taxon>Aliibacillus</taxon>
    </lineage>
</organism>
<feature type="binding site" evidence="9">
    <location>
        <position position="191"/>
    </location>
    <ligand>
        <name>sn-glycerol 3-phosphate</name>
        <dbReference type="ChEBI" id="CHEBI:57597"/>
    </ligand>
</feature>
<feature type="binding site" evidence="9">
    <location>
        <position position="140"/>
    </location>
    <ligand>
        <name>NADPH</name>
        <dbReference type="ChEBI" id="CHEBI:57783"/>
    </ligand>
</feature>
<feature type="domain" description="Glycerol-3-phosphate dehydrogenase NAD-dependent C-terminal" evidence="13">
    <location>
        <begin position="180"/>
        <end position="320"/>
    </location>
</feature>
<dbReference type="NCBIfam" id="NF000941">
    <property type="entry name" value="PRK00094.1-3"/>
    <property type="match status" value="1"/>
</dbReference>
<feature type="binding site" evidence="9">
    <location>
        <position position="244"/>
    </location>
    <ligand>
        <name>sn-glycerol 3-phosphate</name>
        <dbReference type="ChEBI" id="CHEBI:57597"/>
    </ligand>
</feature>
<keyword evidence="15" id="KW-1185">Reference proteome</keyword>
<evidence type="ECO:0000256" key="1">
    <source>
        <dbReference type="ARBA" id="ARBA00011009"/>
    </source>
</evidence>
<feature type="binding site" evidence="9">
    <location>
        <position position="32"/>
    </location>
    <ligand>
        <name>NADPH</name>
        <dbReference type="ChEBI" id="CHEBI:57783"/>
    </ligand>
</feature>
<comment type="similarity">
    <text evidence="1 9 10">Belongs to the NAD-dependent glycerol-3-phosphate dehydrogenase family.</text>
</comment>